<accession>A0A4R1L187</accession>
<reference evidence="2 3" key="1">
    <citation type="submission" date="2019-03" db="EMBL/GenBank/DDBJ databases">
        <title>Genomic Encyclopedia of Type Strains, Phase IV (KMG-IV): sequencing the most valuable type-strain genomes for metagenomic binning, comparative biology and taxonomic classification.</title>
        <authorList>
            <person name="Goeker M."/>
        </authorList>
    </citation>
    <scope>NUCLEOTIDE SEQUENCE [LARGE SCALE GENOMIC DNA]</scope>
    <source>
        <strain evidence="2 3">DSM 10053</strain>
    </source>
</reference>
<sequence length="909" mass="102490">MVKKFLAFSLLLFISMLGIVTILIISPHHIERLVNYFLGQEISVQIAENTQVSTTEVNLSSLLVKLNQPSSCALVQLENVQAQWWYSRSLRADKAIVDYACLMQLSTSDETPKSQLNLTALLANVPNMELDIADLQVINTDSITAAAVQQLLQSQLSAKLIYQDQQISLQANGKEGNQDLVKLNAILKNQQLTGDLTYQPEAEQQHQLNFQLALAQHILDLPTQGKLDLHWQRDDLPIRQADLTFQWQDQQGTLSLQDLEHQQQILNVPFKFEQNQLQIEQSRFYWDIDALQQPLQGVLNLTLRKPTENWLPLDIDMRLSLFSAGEAGKGNIVIYGTNGSITKEKINIPLEAHGNIKYDQSIAYVDAVFDVRGDENDLFALFKEKSTLRVNWKEPNANMNVRLPLADAVIGKYGVGGRLQAFLQGDTAQFSDIDLHLDGEANQFVAGVTSLFSLRTRDFQRNGVTLKGRDTNWWKWNFKGKATVKALKSTLKVNGKGAWQSDKVEIHQLNANIAQFHRSGMYVPKIDLGLKEIIRWDYEEKQLQGLLQAKIPEVRLDYGGHFVQPILNLAINGTDIKDVNLAGDMTAGGLGPIKLFAHYRHDELVGRIYWLEQSAKVFQPLFPHHWEWAIINGTIKGQTSFDVSLERGLQMGGHFSIRQGEIAFPDGELKGIEFALPYRYINGTVELVKNPVQVSVKHLKSGVLVAENLRVKVQGYYPYTKKRPLTLSELKLDLLGGDVSINKFALPQQKIANVQLHNIDLSQALAMAEYTQVGLTGRVNAIFPFWLENARCIICHGKITKTEHQDVNLKLGSELIKGLKSGGLTEGILADVVSEMNLQNLTATVNLEPNGLLILSSHIMGYNPTKKHKNPITLNYNHQENVYELWDMLNYGSAFEQNLKYDFYQKLTK</sequence>
<dbReference type="Proteomes" id="UP000295496">
    <property type="component" value="Unassembled WGS sequence"/>
</dbReference>
<dbReference type="EMBL" id="SMGJ01000002">
    <property type="protein sequence ID" value="TCK70670.1"/>
    <property type="molecule type" value="Genomic_DNA"/>
</dbReference>
<keyword evidence="1" id="KW-0812">Transmembrane</keyword>
<evidence type="ECO:0000256" key="1">
    <source>
        <dbReference type="SAM" id="Phobius"/>
    </source>
</evidence>
<dbReference type="AlphaFoldDB" id="A0A4R1L187"/>
<organism evidence="2 3">
    <name type="scientific">Lonepinella koalarum</name>
    <dbReference type="NCBI Taxonomy" id="53417"/>
    <lineage>
        <taxon>Bacteria</taxon>
        <taxon>Pseudomonadati</taxon>
        <taxon>Pseudomonadota</taxon>
        <taxon>Gammaproteobacteria</taxon>
        <taxon>Pasteurellales</taxon>
        <taxon>Pasteurellaceae</taxon>
        <taxon>Lonepinella</taxon>
    </lineage>
</organism>
<keyword evidence="1" id="KW-0472">Membrane</keyword>
<keyword evidence="1" id="KW-1133">Transmembrane helix</keyword>
<gene>
    <name evidence="2" type="ORF">EV692_0959</name>
</gene>
<comment type="caution">
    <text evidence="2">The sequence shown here is derived from an EMBL/GenBank/DDBJ whole genome shotgun (WGS) entry which is preliminary data.</text>
</comment>
<evidence type="ECO:0000313" key="3">
    <source>
        <dbReference type="Proteomes" id="UP000295496"/>
    </source>
</evidence>
<feature type="transmembrane region" description="Helical" evidence="1">
    <location>
        <begin position="5"/>
        <end position="25"/>
    </location>
</feature>
<dbReference type="RefSeq" id="WP_132301052.1">
    <property type="nucleotide sequence ID" value="NZ_CP170642.1"/>
</dbReference>
<name>A0A4R1L187_9PAST</name>
<proteinExistence type="predicted"/>
<dbReference type="InterPro" id="IPR021730">
    <property type="entry name" value="YdbH"/>
</dbReference>
<protein>
    <submittedName>
        <fullName evidence="2">Dicarboxylate transport</fullName>
    </submittedName>
</protein>
<evidence type="ECO:0000313" key="2">
    <source>
        <dbReference type="EMBL" id="TCK70670.1"/>
    </source>
</evidence>
<dbReference type="NCBIfam" id="NF007971">
    <property type="entry name" value="PRK10695.1"/>
    <property type="match status" value="1"/>
</dbReference>
<keyword evidence="3" id="KW-1185">Reference proteome</keyword>
<dbReference type="Pfam" id="PF11739">
    <property type="entry name" value="YdbH-like"/>
    <property type="match status" value="1"/>
</dbReference>